<evidence type="ECO:0000313" key="3">
    <source>
        <dbReference type="Proteomes" id="UP000676967"/>
    </source>
</evidence>
<dbReference type="InterPro" id="IPR011009">
    <property type="entry name" value="Kinase-like_dom_sf"/>
</dbReference>
<dbReference type="Pfam" id="PF01636">
    <property type="entry name" value="APH"/>
    <property type="match status" value="1"/>
</dbReference>
<name>A0ABN6CT27_9ACTN</name>
<dbReference type="RefSeq" id="WP_189329807.1">
    <property type="nucleotide sequence ID" value="NZ_AP023356.1"/>
</dbReference>
<dbReference type="Proteomes" id="UP000676967">
    <property type="component" value="Chromosome"/>
</dbReference>
<accession>A0ABN6CT27</accession>
<evidence type="ECO:0000313" key="2">
    <source>
        <dbReference type="EMBL" id="BCJ47387.1"/>
    </source>
</evidence>
<dbReference type="SUPFAM" id="SSF56112">
    <property type="entry name" value="Protein kinase-like (PK-like)"/>
    <property type="match status" value="1"/>
</dbReference>
<dbReference type="EMBL" id="AP023356">
    <property type="protein sequence ID" value="BCJ47387.1"/>
    <property type="molecule type" value="Genomic_DNA"/>
</dbReference>
<feature type="domain" description="Aminoglycoside phosphotransferase" evidence="1">
    <location>
        <begin position="120"/>
        <end position="172"/>
    </location>
</feature>
<gene>
    <name evidence="2" type="ORF">Aiant_80440</name>
</gene>
<organism evidence="2 3">
    <name type="scientific">Actinoplanes ianthinogenes</name>
    <dbReference type="NCBI Taxonomy" id="122358"/>
    <lineage>
        <taxon>Bacteria</taxon>
        <taxon>Bacillati</taxon>
        <taxon>Actinomycetota</taxon>
        <taxon>Actinomycetes</taxon>
        <taxon>Micromonosporales</taxon>
        <taxon>Micromonosporaceae</taxon>
        <taxon>Actinoplanes</taxon>
    </lineage>
</organism>
<dbReference type="InterPro" id="IPR002575">
    <property type="entry name" value="Aminoglycoside_PTrfase"/>
</dbReference>
<proteinExistence type="predicted"/>
<protein>
    <recommendedName>
        <fullName evidence="1">Aminoglycoside phosphotransferase domain-containing protein</fullName>
    </recommendedName>
</protein>
<evidence type="ECO:0000259" key="1">
    <source>
        <dbReference type="Pfam" id="PF01636"/>
    </source>
</evidence>
<dbReference type="Gene3D" id="3.90.1200.10">
    <property type="match status" value="1"/>
</dbReference>
<sequence length="257" mass="27818">MSEQTLPGGNVTGAVLKDGVVHKPASSWTATVHAVLRHLEAAGFEAAPRALGFDEQGREMLTYLPGETIGGREPWPAWATADTMLVQVGRWLREVHDLTAGFVPPADERWFIGGAKGPGQVVGHQDASPFNAVVDGDRLVGFCDWDIAGPSAPDWDLAFSALTWVPLASPRDGSSWSERDLAERSRRLRLLLDAYDYDGDRTAFGAVVPQRARRQAGVIRQMAEAGDPASQALLPIAALLERSARDLEALPDAFWRG</sequence>
<keyword evidence="3" id="KW-1185">Reference proteome</keyword>
<reference evidence="2 3" key="1">
    <citation type="submission" date="2020-08" db="EMBL/GenBank/DDBJ databases">
        <title>Whole genome shotgun sequence of Actinoplanes ianthinogenes NBRC 13996.</title>
        <authorList>
            <person name="Komaki H."/>
            <person name="Tamura T."/>
        </authorList>
    </citation>
    <scope>NUCLEOTIDE SEQUENCE [LARGE SCALE GENOMIC DNA]</scope>
    <source>
        <strain evidence="2 3">NBRC 13996</strain>
    </source>
</reference>